<dbReference type="RefSeq" id="XP_016268758.1">
    <property type="nucleotide sequence ID" value="XM_016401705.1"/>
</dbReference>
<evidence type="ECO:0000256" key="5">
    <source>
        <dbReference type="ARBA" id="ARBA00022989"/>
    </source>
</evidence>
<evidence type="ECO:0000256" key="6">
    <source>
        <dbReference type="ARBA" id="ARBA00023136"/>
    </source>
</evidence>
<dbReference type="GeneID" id="27353192"/>
<evidence type="ECO:0000256" key="1">
    <source>
        <dbReference type="ARBA" id="ARBA00004141"/>
    </source>
</evidence>
<feature type="transmembrane region" description="Helical" evidence="7">
    <location>
        <begin position="290"/>
        <end position="308"/>
    </location>
</feature>
<protein>
    <recommendedName>
        <fullName evidence="8">Amino acid permease/ SLC12A domain-containing protein</fullName>
    </recommendedName>
</protein>
<dbReference type="PANTHER" id="PTHR43341">
    <property type="entry name" value="AMINO ACID PERMEASE"/>
    <property type="match status" value="1"/>
</dbReference>
<dbReference type="PIRSF" id="PIRSF006060">
    <property type="entry name" value="AA_transporter"/>
    <property type="match status" value="1"/>
</dbReference>
<dbReference type="GO" id="GO:0016020">
    <property type="term" value="C:membrane"/>
    <property type="evidence" value="ECO:0007669"/>
    <property type="project" value="UniProtKB-SubCell"/>
</dbReference>
<feature type="transmembrane region" description="Helical" evidence="7">
    <location>
        <begin position="488"/>
        <end position="506"/>
    </location>
</feature>
<feature type="transmembrane region" description="Helical" evidence="7">
    <location>
        <begin position="133"/>
        <end position="161"/>
    </location>
</feature>
<reference evidence="9 10" key="1">
    <citation type="submission" date="2015-01" db="EMBL/GenBank/DDBJ databases">
        <title>The Genome Sequence of Exophiala oligosperma CBS72588.</title>
        <authorList>
            <consortium name="The Broad Institute Genomics Platform"/>
            <person name="Cuomo C."/>
            <person name="de Hoog S."/>
            <person name="Gorbushina A."/>
            <person name="Stielow B."/>
            <person name="Teixiera M."/>
            <person name="Abouelleil A."/>
            <person name="Chapman S.B."/>
            <person name="Priest M."/>
            <person name="Young S.K."/>
            <person name="Wortman J."/>
            <person name="Nusbaum C."/>
            <person name="Birren B."/>
        </authorList>
    </citation>
    <scope>NUCLEOTIDE SEQUENCE [LARGE SCALE GENOMIC DNA]</scope>
    <source>
        <strain evidence="9 10">CBS 72588</strain>
    </source>
</reference>
<evidence type="ECO:0000256" key="7">
    <source>
        <dbReference type="SAM" id="Phobius"/>
    </source>
</evidence>
<accession>A0A0D2CFC8</accession>
<dbReference type="OrthoDB" id="3900342at2759"/>
<evidence type="ECO:0000256" key="2">
    <source>
        <dbReference type="ARBA" id="ARBA00022448"/>
    </source>
</evidence>
<dbReference type="Pfam" id="PF00324">
    <property type="entry name" value="AA_permease"/>
    <property type="match status" value="1"/>
</dbReference>
<feature type="transmembrane region" description="Helical" evidence="7">
    <location>
        <begin position="201"/>
        <end position="219"/>
    </location>
</feature>
<evidence type="ECO:0000256" key="3">
    <source>
        <dbReference type="ARBA" id="ARBA00022692"/>
    </source>
</evidence>
<dbReference type="PANTHER" id="PTHR43341:SF38">
    <property type="entry name" value="PROLINE TRANSPORTER (EUROFUNG)"/>
    <property type="match status" value="1"/>
</dbReference>
<evidence type="ECO:0000313" key="10">
    <source>
        <dbReference type="Proteomes" id="UP000053342"/>
    </source>
</evidence>
<feature type="transmembrane region" description="Helical" evidence="7">
    <location>
        <begin position="167"/>
        <end position="189"/>
    </location>
</feature>
<keyword evidence="10" id="KW-1185">Reference proteome</keyword>
<gene>
    <name evidence="9" type="ORF">PV06_01118</name>
</gene>
<dbReference type="Gene3D" id="1.20.1740.10">
    <property type="entry name" value="Amino acid/polyamine transporter I"/>
    <property type="match status" value="1"/>
</dbReference>
<evidence type="ECO:0000256" key="4">
    <source>
        <dbReference type="ARBA" id="ARBA00022970"/>
    </source>
</evidence>
<feature type="transmembrane region" description="Helical" evidence="7">
    <location>
        <begin position="460"/>
        <end position="482"/>
    </location>
</feature>
<dbReference type="VEuPathDB" id="FungiDB:PV06_01118"/>
<feature type="transmembrane region" description="Helical" evidence="7">
    <location>
        <begin position="417"/>
        <end position="440"/>
    </location>
</feature>
<dbReference type="InterPro" id="IPR050524">
    <property type="entry name" value="APC_YAT"/>
</dbReference>
<feature type="transmembrane region" description="Helical" evidence="7">
    <location>
        <begin position="387"/>
        <end position="405"/>
    </location>
</feature>
<keyword evidence="6 7" id="KW-0472">Membrane</keyword>
<dbReference type="HOGENOM" id="CLU_007946_12_1_1"/>
<evidence type="ECO:0000313" key="9">
    <source>
        <dbReference type="EMBL" id="KIW48542.1"/>
    </source>
</evidence>
<proteinExistence type="predicted"/>
<keyword evidence="2" id="KW-0813">Transport</keyword>
<dbReference type="FunFam" id="1.20.1740.10:FF:000006">
    <property type="entry name" value="General amino acid permease"/>
    <property type="match status" value="1"/>
</dbReference>
<feature type="transmembrane region" description="Helical" evidence="7">
    <location>
        <begin position="86"/>
        <end position="112"/>
    </location>
</feature>
<dbReference type="Proteomes" id="UP000053342">
    <property type="component" value="Unassembled WGS sequence"/>
</dbReference>
<keyword evidence="4" id="KW-0029">Amino-acid transport</keyword>
<organism evidence="9 10">
    <name type="scientific">Exophiala oligosperma</name>
    <dbReference type="NCBI Taxonomy" id="215243"/>
    <lineage>
        <taxon>Eukaryota</taxon>
        <taxon>Fungi</taxon>
        <taxon>Dikarya</taxon>
        <taxon>Ascomycota</taxon>
        <taxon>Pezizomycotina</taxon>
        <taxon>Eurotiomycetes</taxon>
        <taxon>Chaetothyriomycetidae</taxon>
        <taxon>Chaetothyriales</taxon>
        <taxon>Herpotrichiellaceae</taxon>
        <taxon>Exophiala</taxon>
    </lineage>
</organism>
<evidence type="ECO:0000259" key="8">
    <source>
        <dbReference type="Pfam" id="PF00324"/>
    </source>
</evidence>
<keyword evidence="5 7" id="KW-1133">Transmembrane helix</keyword>
<keyword evidence="3 7" id="KW-0812">Transmembrane</keyword>
<dbReference type="EMBL" id="KN847332">
    <property type="protein sequence ID" value="KIW48542.1"/>
    <property type="molecule type" value="Genomic_DNA"/>
</dbReference>
<sequence>MAITSGYTDAEAGLKTEPTPDVQARIGSYERPLSVMEAEASDLNNGMITKRGLKSRHAQMIAIGGAIGTGLFVSTGQTLALGGPAFILSAYTLLCVAVYCVIAAITEVASFLPVHGATMSYYANRYVSKSLGFALGYLYWYALGVLVPYEITAAGLVINFWPNGVNIGVWITIMVIVIVGLNFLPVRFYGESEFWFASLKVILMLGLLLVSFILFWGGGPSHDRLGFRYWQRPGAAKQILADGSTGYFLCFWQTVITSAFSFVFAPELVITTAGEMQSPRRNLPLAARRYFFRMIFFYIFGVLAIGVTCPSDAPGLVNGGAGAKSSPFVVAITSAGISTLPSIINAAILISAWSSGNSWLYVSSRSLYSLSVQGNAPRVFARCNRWGVPYVAVGTTSLFCALAYLNEGSSGGIVFNWFINLSNSWGFISWISCSIIYLRFRKAAQLQGYQAPYRSRLQPYGAYFTAAFFTVLCLTNGFTVFWKQNWSAATFLSAYVGIPVFFLMYLGHRIVYWKDPWAYNPGDVDMQTGLQEVVDAEEPRTQRKGWKKIMLVIE</sequence>
<feature type="transmembrane region" description="Helical" evidence="7">
    <location>
        <begin position="246"/>
        <end position="269"/>
    </location>
</feature>
<feature type="transmembrane region" description="Helical" evidence="7">
    <location>
        <begin position="328"/>
        <end position="350"/>
    </location>
</feature>
<dbReference type="AlphaFoldDB" id="A0A0D2CFC8"/>
<dbReference type="GO" id="GO:0015171">
    <property type="term" value="F:amino acid transmembrane transporter activity"/>
    <property type="evidence" value="ECO:0007669"/>
    <property type="project" value="TreeGrafter"/>
</dbReference>
<feature type="transmembrane region" description="Helical" evidence="7">
    <location>
        <begin position="60"/>
        <end position="80"/>
    </location>
</feature>
<dbReference type="InterPro" id="IPR004841">
    <property type="entry name" value="AA-permease/SLC12A_dom"/>
</dbReference>
<name>A0A0D2CFC8_9EURO</name>
<feature type="domain" description="Amino acid permease/ SLC12A" evidence="8">
    <location>
        <begin position="57"/>
        <end position="510"/>
    </location>
</feature>
<comment type="subcellular location">
    <subcellularLocation>
        <location evidence="1">Membrane</location>
        <topology evidence="1">Multi-pass membrane protein</topology>
    </subcellularLocation>
</comment>
<dbReference type="STRING" id="215243.A0A0D2CFC8"/>